<evidence type="ECO:0000256" key="1">
    <source>
        <dbReference type="SAM" id="SignalP"/>
    </source>
</evidence>
<proteinExistence type="predicted"/>
<evidence type="ECO:0000313" key="3">
    <source>
        <dbReference type="Proteomes" id="UP001156870"/>
    </source>
</evidence>
<dbReference type="AlphaFoldDB" id="A0AA37WNB7"/>
<keyword evidence="1" id="KW-0732">Signal</keyword>
<gene>
    <name evidence="2" type="ORF">GCM10007877_31270</name>
</gene>
<evidence type="ECO:0008006" key="4">
    <source>
        <dbReference type="Google" id="ProtNLM"/>
    </source>
</evidence>
<feature type="chain" id="PRO_5041424245" description="GLUG domain-containing protein" evidence="1">
    <location>
        <begin position="24"/>
        <end position="660"/>
    </location>
</feature>
<dbReference type="Proteomes" id="UP001156870">
    <property type="component" value="Unassembled WGS sequence"/>
</dbReference>
<name>A0AA37WNB7_9GAMM</name>
<dbReference type="Gene3D" id="2.160.20.110">
    <property type="match status" value="2"/>
</dbReference>
<evidence type="ECO:0000313" key="2">
    <source>
        <dbReference type="EMBL" id="GLS27408.1"/>
    </source>
</evidence>
<reference evidence="2 3" key="1">
    <citation type="journal article" date="2014" name="Int. J. Syst. Evol. Microbiol.">
        <title>Complete genome sequence of Corynebacterium casei LMG S-19264T (=DSM 44701T), isolated from a smear-ripened cheese.</title>
        <authorList>
            <consortium name="US DOE Joint Genome Institute (JGI-PGF)"/>
            <person name="Walter F."/>
            <person name="Albersmeier A."/>
            <person name="Kalinowski J."/>
            <person name="Ruckert C."/>
        </authorList>
    </citation>
    <scope>NUCLEOTIDE SEQUENCE [LARGE SCALE GENOMIC DNA]</scope>
    <source>
        <strain evidence="2 3">NBRC 110095</strain>
    </source>
</reference>
<sequence>MKLVKKSNWLYTTTLLISLSTFANEPASTIQSSQFNSLSSHSTSSSNTSSSNINIDQDGDYLIDISTLEQLDWVRNNLDGTSLVTHTGEEFFCSDNYDPCEGYELTNNLSFDTNNDGLINEEDDYFDMDGDQSNKGWRPIGTSTSGLATKFYGNGYRIQGFYINRPEESYLGLFARIEAQENQPSSSSEVRRLTIETAPQGVTGKDHVGIIAGNAYIADNGNLFIGYNRAIGIINGNNYIGGMVGSISTVSDEEFTYGGQVTFARNYSELSISANDYIGGLVGALVDTPYQAIHENTYRFRNNTSEVTMSGNLNLGGIIGRALVESESFRITENHATVDITGARSAGGIIGFFGCYEETPCLLSDLTAEGFIDKASSAGGIIGSFVGNGNSSLTYSNANINIKGENNLGGLVGYLSVHDFYFSSNDSDALSVNNSYTTGFVSGKNNIGGLIGTASTSEYDFIDNNLEISKVFSTAKVIGQQAVGGLIGHANSYSENDGAGRIPTITNAYTSGLVRGERYVGGLVGIASVNSYATDFYNTARITNSYSLANVVATTNRIDTIGKFVGSMKVNFSTSGNYYQTDVGNFNDVGERINDFPFWPDELSGHLTTQLRCPESADNTTCSSSTLFEGWDESVWDFGNSTQFPGLIINGEIRRPYLRQ</sequence>
<protein>
    <recommendedName>
        <fullName evidence="4">GLUG domain-containing protein</fullName>
    </recommendedName>
</protein>
<feature type="signal peptide" evidence="1">
    <location>
        <begin position="1"/>
        <end position="23"/>
    </location>
</feature>
<dbReference type="RefSeq" id="WP_232595521.1">
    <property type="nucleotide sequence ID" value="NZ_BSPD01000077.1"/>
</dbReference>
<organism evidence="2 3">
    <name type="scientific">Marinibactrum halimedae</name>
    <dbReference type="NCBI Taxonomy" id="1444977"/>
    <lineage>
        <taxon>Bacteria</taxon>
        <taxon>Pseudomonadati</taxon>
        <taxon>Pseudomonadota</taxon>
        <taxon>Gammaproteobacteria</taxon>
        <taxon>Cellvibrionales</taxon>
        <taxon>Cellvibrionaceae</taxon>
        <taxon>Marinibactrum</taxon>
    </lineage>
</organism>
<comment type="caution">
    <text evidence="2">The sequence shown here is derived from an EMBL/GenBank/DDBJ whole genome shotgun (WGS) entry which is preliminary data.</text>
</comment>
<keyword evidence="3" id="KW-1185">Reference proteome</keyword>
<accession>A0AA37WNB7</accession>
<dbReference type="EMBL" id="BSPD01000077">
    <property type="protein sequence ID" value="GLS27408.1"/>
    <property type="molecule type" value="Genomic_DNA"/>
</dbReference>